<name>A0A7K1U6L3_9BACT</name>
<comment type="caution">
    <text evidence="1">The sequence shown here is derived from an EMBL/GenBank/DDBJ whole genome shotgun (WGS) entry which is preliminary data.</text>
</comment>
<gene>
    <name evidence="1" type="ORF">GO493_16765</name>
</gene>
<reference evidence="1 2" key="1">
    <citation type="submission" date="2019-12" db="EMBL/GenBank/DDBJ databases">
        <title>Chitinophaga sp. strain ysch24 (GDMCC 1.1355), whole genome shotgun sequence.</title>
        <authorList>
            <person name="Zhang X."/>
        </authorList>
    </citation>
    <scope>NUCLEOTIDE SEQUENCE [LARGE SCALE GENOMIC DNA]</scope>
    <source>
        <strain evidence="2">ysch24</strain>
    </source>
</reference>
<evidence type="ECO:0000313" key="1">
    <source>
        <dbReference type="EMBL" id="MVT09926.1"/>
    </source>
</evidence>
<dbReference type="RefSeq" id="WP_157307376.1">
    <property type="nucleotide sequence ID" value="NZ_WRXN01000007.1"/>
</dbReference>
<proteinExistence type="predicted"/>
<protein>
    <submittedName>
        <fullName evidence="1">Uncharacterized protein</fullName>
    </submittedName>
</protein>
<dbReference type="AlphaFoldDB" id="A0A7K1U6L3"/>
<dbReference type="Proteomes" id="UP000461730">
    <property type="component" value="Unassembled WGS sequence"/>
</dbReference>
<evidence type="ECO:0000313" key="2">
    <source>
        <dbReference type="Proteomes" id="UP000461730"/>
    </source>
</evidence>
<keyword evidence="2" id="KW-1185">Reference proteome</keyword>
<organism evidence="1 2">
    <name type="scientific">Chitinophaga tropicalis</name>
    <dbReference type="NCBI Taxonomy" id="2683588"/>
    <lineage>
        <taxon>Bacteria</taxon>
        <taxon>Pseudomonadati</taxon>
        <taxon>Bacteroidota</taxon>
        <taxon>Chitinophagia</taxon>
        <taxon>Chitinophagales</taxon>
        <taxon>Chitinophagaceae</taxon>
        <taxon>Chitinophaga</taxon>
    </lineage>
</organism>
<dbReference type="Pfam" id="PF22028">
    <property type="entry name" value="DUF6934"/>
    <property type="match status" value="1"/>
</dbReference>
<sequence>MKPNRYHCVVNRPGESYVFYSTGPKGKIRKLIDYELVEGDVEGIPRFNLSFSDWDYDTQTASDMAVSNNGDRDKVLATIAYTIVDFTRKEKDRVIIIEGSTPSRTRLYQMAINAHYDEVSSLFFIQGRIADEWETFNTDKNYEAFSIIRK</sequence>
<accession>A0A7K1U6L3</accession>
<dbReference type="InterPro" id="IPR053865">
    <property type="entry name" value="DUF6934"/>
</dbReference>
<dbReference type="EMBL" id="WRXN01000007">
    <property type="protein sequence ID" value="MVT09926.1"/>
    <property type="molecule type" value="Genomic_DNA"/>
</dbReference>